<feature type="domain" description="4Fe-4S ferredoxin-type" evidence="9">
    <location>
        <begin position="765"/>
        <end position="795"/>
    </location>
</feature>
<dbReference type="Gene3D" id="3.10.20.600">
    <property type="match status" value="1"/>
</dbReference>
<dbReference type="Pfam" id="PF10589">
    <property type="entry name" value="NADH_4Fe-4S"/>
    <property type="match status" value="1"/>
</dbReference>
<dbReference type="AlphaFoldDB" id="A0AAE3M145"/>
<dbReference type="CDD" id="cd03064">
    <property type="entry name" value="TRX_Fd_NuoE"/>
    <property type="match status" value="1"/>
</dbReference>
<organism evidence="10 11">
    <name type="scientific">Plebeiibacterium sediminum</name>
    <dbReference type="NCBI Taxonomy" id="2992112"/>
    <lineage>
        <taxon>Bacteria</taxon>
        <taxon>Pseudomonadati</taxon>
        <taxon>Bacteroidota</taxon>
        <taxon>Bacteroidia</taxon>
        <taxon>Marinilabiliales</taxon>
        <taxon>Marinilabiliaceae</taxon>
        <taxon>Plebeiibacterium</taxon>
    </lineage>
</organism>
<feature type="domain" description="4Fe-4S ferredoxin-type" evidence="9">
    <location>
        <begin position="734"/>
        <end position="764"/>
    </location>
</feature>
<evidence type="ECO:0000256" key="1">
    <source>
        <dbReference type="ARBA" id="ARBA00007523"/>
    </source>
</evidence>
<dbReference type="InterPro" id="IPR002023">
    <property type="entry name" value="NuoE-like"/>
</dbReference>
<dbReference type="SUPFAM" id="SSF54862">
    <property type="entry name" value="4Fe-4S ferredoxins"/>
    <property type="match status" value="1"/>
</dbReference>
<dbReference type="Gene3D" id="3.40.30.10">
    <property type="entry name" value="Glutaredoxin"/>
    <property type="match status" value="2"/>
</dbReference>
<keyword evidence="3" id="KW-0004">4Fe-4S</keyword>
<dbReference type="Gene3D" id="6.10.250.1450">
    <property type="match status" value="1"/>
</dbReference>
<comment type="similarity">
    <text evidence="2">Belongs to the complex I 24 kDa subunit family.</text>
</comment>
<evidence type="ECO:0000256" key="6">
    <source>
        <dbReference type="ARBA" id="ARBA00023004"/>
    </source>
</evidence>
<dbReference type="InterPro" id="IPR041921">
    <property type="entry name" value="NuoE_N"/>
</dbReference>
<dbReference type="GO" id="GO:0016491">
    <property type="term" value="F:oxidoreductase activity"/>
    <property type="evidence" value="ECO:0007669"/>
    <property type="project" value="InterPro"/>
</dbReference>
<dbReference type="Proteomes" id="UP001209229">
    <property type="component" value="Unassembled WGS sequence"/>
</dbReference>
<evidence type="ECO:0000256" key="5">
    <source>
        <dbReference type="ARBA" id="ARBA00022723"/>
    </source>
</evidence>
<evidence type="ECO:0000313" key="10">
    <source>
        <dbReference type="EMBL" id="MCW3785272.1"/>
    </source>
</evidence>
<keyword evidence="4" id="KW-0001">2Fe-2S</keyword>
<dbReference type="Pfam" id="PF14697">
    <property type="entry name" value="Fer4_21"/>
    <property type="match status" value="1"/>
</dbReference>
<dbReference type="CDD" id="cd02980">
    <property type="entry name" value="TRX_Fd_family"/>
    <property type="match status" value="1"/>
</dbReference>
<evidence type="ECO:0000256" key="7">
    <source>
        <dbReference type="ARBA" id="ARBA00023014"/>
    </source>
</evidence>
<comment type="caution">
    <text evidence="10">The sequence shown here is derived from an EMBL/GenBank/DDBJ whole genome shotgun (WGS) entry which is preliminary data.</text>
</comment>
<dbReference type="Gene3D" id="1.20.1440.230">
    <property type="entry name" value="NADH-ubiquinone oxidoreductase 51kDa subunit, iron-sulphur binding domain"/>
    <property type="match status" value="1"/>
</dbReference>
<dbReference type="PANTHER" id="PTHR43578:SF3">
    <property type="entry name" value="NADH-QUINONE OXIDOREDUCTASE SUBUNIT F"/>
    <property type="match status" value="1"/>
</dbReference>
<dbReference type="GO" id="GO:0051537">
    <property type="term" value="F:2 iron, 2 sulfur cluster binding"/>
    <property type="evidence" value="ECO:0007669"/>
    <property type="project" value="UniProtKB-KW"/>
</dbReference>
<dbReference type="InterPro" id="IPR037207">
    <property type="entry name" value="Nuop51_4Fe4S-bd_sf"/>
</dbReference>
<dbReference type="InterPro" id="IPR011538">
    <property type="entry name" value="Nuo51_FMN-bd"/>
</dbReference>
<dbReference type="PROSITE" id="PS51379">
    <property type="entry name" value="4FE4S_FER_2"/>
    <property type="match status" value="2"/>
</dbReference>
<evidence type="ECO:0000256" key="3">
    <source>
        <dbReference type="ARBA" id="ARBA00022485"/>
    </source>
</evidence>
<keyword evidence="7" id="KW-0411">Iron-sulfur</keyword>
<reference evidence="10" key="1">
    <citation type="submission" date="2022-10" db="EMBL/GenBank/DDBJ databases">
        <authorList>
            <person name="Yu W.X."/>
        </authorList>
    </citation>
    <scope>NUCLEOTIDE SEQUENCE</scope>
    <source>
        <strain evidence="10">AAT</strain>
    </source>
</reference>
<comment type="cofactor">
    <cofactor evidence="8">
        <name>[2Fe-2S] cluster</name>
        <dbReference type="ChEBI" id="CHEBI:190135"/>
    </cofactor>
</comment>
<dbReference type="Gene3D" id="3.30.70.20">
    <property type="match status" value="1"/>
</dbReference>
<name>A0AAE3M145_9BACT</name>
<accession>A0AAE3M145</accession>
<evidence type="ECO:0000256" key="4">
    <source>
        <dbReference type="ARBA" id="ARBA00022714"/>
    </source>
</evidence>
<evidence type="ECO:0000256" key="2">
    <source>
        <dbReference type="ARBA" id="ARBA00010643"/>
    </source>
</evidence>
<dbReference type="Gene3D" id="1.10.10.1590">
    <property type="entry name" value="NADH-quinone oxidoreductase subunit E"/>
    <property type="match status" value="1"/>
</dbReference>
<dbReference type="InterPro" id="IPR042128">
    <property type="entry name" value="NuoE_dom"/>
</dbReference>
<dbReference type="InterPro" id="IPR036249">
    <property type="entry name" value="Thioredoxin-like_sf"/>
</dbReference>
<dbReference type="InterPro" id="IPR019575">
    <property type="entry name" value="Nuop51_4Fe4S-bd"/>
</dbReference>
<evidence type="ECO:0000259" key="9">
    <source>
        <dbReference type="PROSITE" id="PS51379"/>
    </source>
</evidence>
<dbReference type="GO" id="GO:0051539">
    <property type="term" value="F:4 iron, 4 sulfur cluster binding"/>
    <property type="evidence" value="ECO:0007669"/>
    <property type="project" value="UniProtKB-KW"/>
</dbReference>
<protein>
    <submittedName>
        <fullName evidence="10">NAD(P)H-dependent oxidoreductase subunit E</fullName>
    </submittedName>
</protein>
<dbReference type="InterPro" id="IPR037225">
    <property type="entry name" value="Nuo51_FMN-bd_sf"/>
</dbReference>
<dbReference type="GO" id="GO:0046872">
    <property type="term" value="F:metal ion binding"/>
    <property type="evidence" value="ECO:0007669"/>
    <property type="project" value="UniProtKB-KW"/>
</dbReference>
<dbReference type="SMART" id="SM00928">
    <property type="entry name" value="NADH_4Fe-4S"/>
    <property type="match status" value="1"/>
</dbReference>
<sequence>MSRCQCDNNSKVNKEELIATMDAIIERVGTSKDVIIPLLQEIQDEFSYLPSEALERIYERTEIDRAQLISVSTFYSQFRHIPYGKHLIKVCTGTACHVKGATNVYDSFKRELKMEGDSITTDDQLFSIEKVACLGCCTLAPVVQIDDKIYGHVLPGKVNEVIEEFIEEQSSEEKKASAKKHHKVAGEIRLGMGSCCQASGSSDIYNELQRTSNELGIEVDIKSVGCVGVCNKVPLIDVVSEDGSIKRYPNVKASEIKEILHYHFKPAGYFTRLKNSLINRVDTYHTDLTWDNVIWKPENERTGLIDSFLASQKHISTEGFGYLAPLDLNEYRKHEGFDGLQKVLTDANPKQLVEDILNSGLRGRGGGGFPTGKKWEIVAASDKTDKYVICNGDEGDPGAFMDRMILESYPFRVIEGMVIAGYAVGANRGVFYIRAEYPLAVKRIQRALELCREQNLIGSNILGSDFSFDISIFEGAGAFVCGEETALIASIEGDRGFPKQRPPYPAVSGLHACPTLVNNVETLSQISYVIRNGVNTYNQIGTENSKGTKVFALAGKIKNGGLIEVPMGISLNQIIEEIGGGVEKDEKLKAVQIGGPSGGCIPANLCDVKVDFDAFNQMGAMMGSGGLVVLSEKDCMVDMARYFLTFTSEQSCGKCTFCRVGTKRMLDILDKLCSGKAQMEDIDKLEELAINVKRSSLCGLGKTAPNPVLTTLKYFREEYEEHVQGICKTGTCKDMIEFEVTEDCIGCTKCAKACPVDAIPYEPYKVHHIDTELCVKCGLCIDECSYDAIIKVKKEDKKNG</sequence>
<dbReference type="InterPro" id="IPR017896">
    <property type="entry name" value="4Fe4S_Fe-S-bd"/>
</dbReference>
<dbReference type="Pfam" id="PF01257">
    <property type="entry name" value="2Fe-2S_thioredx"/>
    <property type="match status" value="1"/>
</dbReference>
<dbReference type="PANTHER" id="PTHR43578">
    <property type="entry name" value="NADH-QUINONE OXIDOREDUCTASE SUBUNIT F"/>
    <property type="match status" value="1"/>
</dbReference>
<dbReference type="SUPFAM" id="SSF140490">
    <property type="entry name" value="Nqo1C-terminal domain-like"/>
    <property type="match status" value="1"/>
</dbReference>
<evidence type="ECO:0000256" key="8">
    <source>
        <dbReference type="ARBA" id="ARBA00034078"/>
    </source>
</evidence>
<dbReference type="SUPFAM" id="SSF142984">
    <property type="entry name" value="Nqo1 middle domain-like"/>
    <property type="match status" value="1"/>
</dbReference>
<dbReference type="RefSeq" id="WP_301188844.1">
    <property type="nucleotide sequence ID" value="NZ_JAPDPJ010000002.1"/>
</dbReference>
<dbReference type="FunFam" id="1.20.1440.230:FF:000001">
    <property type="entry name" value="Mitochondrial NADH dehydrogenase flavoprotein 1"/>
    <property type="match status" value="1"/>
</dbReference>
<dbReference type="EMBL" id="JAPDPJ010000002">
    <property type="protein sequence ID" value="MCW3785272.1"/>
    <property type="molecule type" value="Genomic_DNA"/>
</dbReference>
<proteinExistence type="inferred from homology"/>
<dbReference type="SUPFAM" id="SSF142019">
    <property type="entry name" value="Nqo1 FMN-binding domain-like"/>
    <property type="match status" value="1"/>
</dbReference>
<keyword evidence="11" id="KW-1185">Reference proteome</keyword>
<keyword evidence="5" id="KW-0479">Metal-binding</keyword>
<dbReference type="SUPFAM" id="SSF52833">
    <property type="entry name" value="Thioredoxin-like"/>
    <property type="match status" value="2"/>
</dbReference>
<gene>
    <name evidence="10" type="ORF">OM075_02280</name>
</gene>
<dbReference type="PROSITE" id="PS01099">
    <property type="entry name" value="COMPLEX1_24K"/>
    <property type="match status" value="1"/>
</dbReference>
<dbReference type="FunFam" id="3.40.50.11540:FF:000001">
    <property type="entry name" value="NADH dehydrogenase [ubiquinone] flavoprotein 1, mitochondrial"/>
    <property type="match status" value="1"/>
</dbReference>
<keyword evidence="6" id="KW-0408">Iron</keyword>
<dbReference type="Gene3D" id="3.40.50.11540">
    <property type="entry name" value="NADH-ubiquinone oxidoreductase 51kDa subunit"/>
    <property type="match status" value="1"/>
</dbReference>
<evidence type="ECO:0000313" key="11">
    <source>
        <dbReference type="Proteomes" id="UP001209229"/>
    </source>
</evidence>
<dbReference type="Pfam" id="PF01512">
    <property type="entry name" value="Complex1_51K"/>
    <property type="match status" value="1"/>
</dbReference>
<comment type="similarity">
    <text evidence="1">Belongs to the complex I 51 kDa subunit family.</text>
</comment>